<dbReference type="InterPro" id="IPR051122">
    <property type="entry name" value="SDR_DHRS6-like"/>
</dbReference>
<evidence type="ECO:0000313" key="3">
    <source>
        <dbReference type="EMBL" id="MBG9386422.1"/>
    </source>
</evidence>
<dbReference type="PANTHER" id="PTHR43477">
    <property type="entry name" value="DIHYDROANTICAPSIN 7-DEHYDROGENASE"/>
    <property type="match status" value="1"/>
</dbReference>
<dbReference type="PRINTS" id="PR00081">
    <property type="entry name" value="GDHRDH"/>
</dbReference>
<comment type="similarity">
    <text evidence="1">Belongs to the short-chain dehydrogenases/reductases (SDR) family.</text>
</comment>
<organism evidence="3 4">
    <name type="scientific">Caenimonas aquaedulcis</name>
    <dbReference type="NCBI Taxonomy" id="2793270"/>
    <lineage>
        <taxon>Bacteria</taxon>
        <taxon>Pseudomonadati</taxon>
        <taxon>Pseudomonadota</taxon>
        <taxon>Betaproteobacteria</taxon>
        <taxon>Burkholderiales</taxon>
        <taxon>Comamonadaceae</taxon>
        <taxon>Caenimonas</taxon>
    </lineage>
</organism>
<dbReference type="SUPFAM" id="SSF51735">
    <property type="entry name" value="NAD(P)-binding Rossmann-fold domains"/>
    <property type="match status" value="1"/>
</dbReference>
<evidence type="ECO:0000313" key="4">
    <source>
        <dbReference type="Proteomes" id="UP000651050"/>
    </source>
</evidence>
<keyword evidence="2" id="KW-0560">Oxidoreductase</keyword>
<dbReference type="InterPro" id="IPR002347">
    <property type="entry name" value="SDR_fam"/>
</dbReference>
<dbReference type="InterPro" id="IPR020904">
    <property type="entry name" value="Sc_DH/Rdtase_CS"/>
</dbReference>
<accession>A0A931H0P6</accession>
<dbReference type="Gene3D" id="3.40.50.720">
    <property type="entry name" value="NAD(P)-binding Rossmann-like Domain"/>
    <property type="match status" value="1"/>
</dbReference>
<comment type="caution">
    <text evidence="3">The sequence shown here is derived from an EMBL/GenBank/DDBJ whole genome shotgun (WGS) entry which is preliminary data.</text>
</comment>
<evidence type="ECO:0000256" key="1">
    <source>
        <dbReference type="ARBA" id="ARBA00006484"/>
    </source>
</evidence>
<dbReference type="EMBL" id="JADWYS010000001">
    <property type="protein sequence ID" value="MBG9386422.1"/>
    <property type="molecule type" value="Genomic_DNA"/>
</dbReference>
<dbReference type="Pfam" id="PF13561">
    <property type="entry name" value="adh_short_C2"/>
    <property type="match status" value="1"/>
</dbReference>
<gene>
    <name evidence="3" type="ORF">I5803_00165</name>
</gene>
<dbReference type="PROSITE" id="PS00061">
    <property type="entry name" value="ADH_SHORT"/>
    <property type="match status" value="1"/>
</dbReference>
<name>A0A931H0P6_9BURK</name>
<dbReference type="FunFam" id="3.40.50.720:FF:000084">
    <property type="entry name" value="Short-chain dehydrogenase reductase"/>
    <property type="match status" value="1"/>
</dbReference>
<dbReference type="Proteomes" id="UP000651050">
    <property type="component" value="Unassembled WGS sequence"/>
</dbReference>
<protein>
    <submittedName>
        <fullName evidence="3">SDR family oxidoreductase</fullName>
    </submittedName>
</protein>
<dbReference type="RefSeq" id="WP_196984412.1">
    <property type="nucleotide sequence ID" value="NZ_JADWYS010000001.1"/>
</dbReference>
<reference evidence="3" key="1">
    <citation type="submission" date="2020-11" db="EMBL/GenBank/DDBJ databases">
        <title>Bacterial whole genome sequence for Caenimonas sp. DR4.4.</title>
        <authorList>
            <person name="Le V."/>
            <person name="Ko S.-R."/>
            <person name="Ahn C.-Y."/>
            <person name="Oh H.-M."/>
        </authorList>
    </citation>
    <scope>NUCLEOTIDE SEQUENCE</scope>
    <source>
        <strain evidence="3">DR4.4</strain>
    </source>
</reference>
<dbReference type="GO" id="GO:0016491">
    <property type="term" value="F:oxidoreductase activity"/>
    <property type="evidence" value="ECO:0007669"/>
    <property type="project" value="UniProtKB-KW"/>
</dbReference>
<evidence type="ECO:0000256" key="2">
    <source>
        <dbReference type="ARBA" id="ARBA00023002"/>
    </source>
</evidence>
<dbReference type="InterPro" id="IPR036291">
    <property type="entry name" value="NAD(P)-bd_dom_sf"/>
</dbReference>
<dbReference type="AlphaFoldDB" id="A0A931H0P6"/>
<dbReference type="PANTHER" id="PTHR43477:SF1">
    <property type="entry name" value="DIHYDROANTICAPSIN 7-DEHYDROGENASE"/>
    <property type="match status" value="1"/>
</dbReference>
<sequence length="259" mass="27222">MRMADRFGIVTAGASGMGRAGAIRFAAEGAAVAVVDLDEAKAKEVADTIKAAGGQAFALAGNLMEEDFARGLVHETHKRFGRLDFLWAHAGHPSVSRVEGLDLKEFDVAMNLNVRAALASAIEAIPLMRDGGGGSMLFTSSTSGVIGSPFSPLYSVAKWGVIGLARSLAKRYGPDNIRVNVVCPGTTDTPMLDTLVSRPDETETHGKDLNELKRIRSSGNPMGRAARPEEVANVALFLLSHEASYVNGASLLVDGGKTA</sequence>
<keyword evidence="4" id="KW-1185">Reference proteome</keyword>
<dbReference type="CDD" id="cd05233">
    <property type="entry name" value="SDR_c"/>
    <property type="match status" value="1"/>
</dbReference>
<proteinExistence type="inferred from homology"/>